<protein>
    <recommendedName>
        <fullName evidence="1">DUF7587 domain-containing protein</fullName>
    </recommendedName>
</protein>
<dbReference type="InterPro" id="IPR056009">
    <property type="entry name" value="DUF7587"/>
</dbReference>
<dbReference type="AlphaFoldDB" id="M2LS04"/>
<reference evidence="2 3" key="1">
    <citation type="journal article" date="2012" name="PLoS Pathog.">
        <title>Diverse lifestyles and strategies of plant pathogenesis encoded in the genomes of eighteen Dothideomycetes fungi.</title>
        <authorList>
            <person name="Ohm R.A."/>
            <person name="Feau N."/>
            <person name="Henrissat B."/>
            <person name="Schoch C.L."/>
            <person name="Horwitz B.A."/>
            <person name="Barry K.W."/>
            <person name="Condon B.J."/>
            <person name="Copeland A.C."/>
            <person name="Dhillon B."/>
            <person name="Glaser F."/>
            <person name="Hesse C.N."/>
            <person name="Kosti I."/>
            <person name="LaButti K."/>
            <person name="Lindquist E.A."/>
            <person name="Lucas S."/>
            <person name="Salamov A.A."/>
            <person name="Bradshaw R.E."/>
            <person name="Ciuffetti L."/>
            <person name="Hamelin R.C."/>
            <person name="Kema G.H.J."/>
            <person name="Lawrence C."/>
            <person name="Scott J.A."/>
            <person name="Spatafora J.W."/>
            <person name="Turgeon B.G."/>
            <person name="de Wit P.J.G.M."/>
            <person name="Zhong S."/>
            <person name="Goodwin S.B."/>
            <person name="Grigoriev I.V."/>
        </authorList>
    </citation>
    <scope>NUCLEOTIDE SEQUENCE [LARGE SCALE GENOMIC DNA]</scope>
    <source>
        <strain evidence="2 3">UAMH 10762</strain>
    </source>
</reference>
<dbReference type="RefSeq" id="XP_007675725.1">
    <property type="nucleotide sequence ID" value="XM_007677535.1"/>
</dbReference>
<keyword evidence="3" id="KW-1185">Reference proteome</keyword>
<dbReference type="OrthoDB" id="88561at2759"/>
<dbReference type="KEGG" id="bcom:BAUCODRAFT_121743"/>
<evidence type="ECO:0000313" key="3">
    <source>
        <dbReference type="Proteomes" id="UP000011761"/>
    </source>
</evidence>
<gene>
    <name evidence="2" type="ORF">BAUCODRAFT_121743</name>
</gene>
<feature type="domain" description="DUF7587" evidence="1">
    <location>
        <begin position="27"/>
        <end position="169"/>
    </location>
</feature>
<evidence type="ECO:0000313" key="2">
    <source>
        <dbReference type="EMBL" id="EMC97247.1"/>
    </source>
</evidence>
<dbReference type="Proteomes" id="UP000011761">
    <property type="component" value="Unassembled WGS sequence"/>
</dbReference>
<sequence>MERESLLQIFQPHDFVNQNFLDLYHLYDNLSCTPFQAGIGIHCEDPDQYLMDAWHVITPDTMRRHLDWKNRRRTQFISLYGNEATAIRERQRRCSQLWVPGVGQRELTSIRIAHIRLPSNTKVWAFSRVEMLHMMGTFGSEVRSELFTVLGVDEWFVWGAISANLIVNRHQL</sequence>
<dbReference type="Pfam" id="PF24494">
    <property type="entry name" value="DUF7587"/>
    <property type="match status" value="1"/>
</dbReference>
<organism evidence="2 3">
    <name type="scientific">Baudoinia panamericana (strain UAMH 10762)</name>
    <name type="common">Angels' share fungus</name>
    <name type="synonym">Baudoinia compniacensis (strain UAMH 10762)</name>
    <dbReference type="NCBI Taxonomy" id="717646"/>
    <lineage>
        <taxon>Eukaryota</taxon>
        <taxon>Fungi</taxon>
        <taxon>Dikarya</taxon>
        <taxon>Ascomycota</taxon>
        <taxon>Pezizomycotina</taxon>
        <taxon>Dothideomycetes</taxon>
        <taxon>Dothideomycetidae</taxon>
        <taxon>Mycosphaerellales</taxon>
        <taxon>Teratosphaeriaceae</taxon>
        <taxon>Baudoinia</taxon>
    </lineage>
</organism>
<dbReference type="GeneID" id="19107639"/>
<proteinExistence type="predicted"/>
<dbReference type="EMBL" id="KB445554">
    <property type="protein sequence ID" value="EMC97247.1"/>
    <property type="molecule type" value="Genomic_DNA"/>
</dbReference>
<evidence type="ECO:0000259" key="1">
    <source>
        <dbReference type="Pfam" id="PF24494"/>
    </source>
</evidence>
<accession>M2LS04</accession>
<name>M2LS04_BAUPA</name>
<dbReference type="HOGENOM" id="CLU_1562608_0_0_1"/>